<feature type="compositionally biased region" description="Basic and acidic residues" evidence="2">
    <location>
        <begin position="2538"/>
        <end position="2555"/>
    </location>
</feature>
<dbReference type="InterPro" id="IPR046807">
    <property type="entry name" value="Tra1_central"/>
</dbReference>
<evidence type="ECO:0000313" key="6">
    <source>
        <dbReference type="EMBL" id="KAK1793883.1"/>
    </source>
</evidence>
<feature type="domain" description="FAT" evidence="4">
    <location>
        <begin position="3084"/>
        <end position="3768"/>
    </location>
</feature>
<dbReference type="EMBL" id="JAROKS010000017">
    <property type="protein sequence ID" value="KAK1793883.1"/>
    <property type="molecule type" value="Genomic_DNA"/>
</dbReference>
<dbReference type="GO" id="GO:0006281">
    <property type="term" value="P:DNA repair"/>
    <property type="evidence" value="ECO:0007669"/>
    <property type="project" value="TreeGrafter"/>
</dbReference>
<proteinExistence type="inferred from homology"/>
<dbReference type="GO" id="GO:0000124">
    <property type="term" value="C:SAGA complex"/>
    <property type="evidence" value="ECO:0007669"/>
    <property type="project" value="TreeGrafter"/>
</dbReference>
<dbReference type="InterPro" id="IPR016024">
    <property type="entry name" value="ARM-type_fold"/>
</dbReference>
<comment type="similarity">
    <text evidence="1">Belongs to the PI3/PI4-kinase family. TRA1 subfamily.</text>
</comment>
<name>A0AAD8Z9H0_9TELE</name>
<dbReference type="PANTHER" id="PTHR11139">
    <property type="entry name" value="ATAXIA TELANGIECTASIA MUTATED ATM -RELATED"/>
    <property type="match status" value="1"/>
</dbReference>
<evidence type="ECO:0000259" key="4">
    <source>
        <dbReference type="PROSITE" id="PS51189"/>
    </source>
</evidence>
<feature type="region of interest" description="Disordered" evidence="2">
    <location>
        <begin position="2220"/>
        <end position="2255"/>
    </location>
</feature>
<feature type="compositionally biased region" description="Pro residues" evidence="2">
    <location>
        <begin position="590"/>
        <end position="605"/>
    </location>
</feature>
<dbReference type="GO" id="GO:0006355">
    <property type="term" value="P:regulation of DNA-templated transcription"/>
    <property type="evidence" value="ECO:0007669"/>
    <property type="project" value="TreeGrafter"/>
</dbReference>
<keyword evidence="7" id="KW-1185">Reference proteome</keyword>
<dbReference type="Proteomes" id="UP001239994">
    <property type="component" value="Unassembled WGS sequence"/>
</dbReference>
<feature type="domain" description="PI3K/PI4K catalytic" evidence="3">
    <location>
        <begin position="4110"/>
        <end position="4433"/>
    </location>
</feature>
<feature type="domain" description="FATC" evidence="5">
    <location>
        <begin position="4437"/>
        <end position="4469"/>
    </location>
</feature>
<dbReference type="Pfam" id="PF20175">
    <property type="entry name" value="Tra1_central"/>
    <property type="match status" value="1"/>
</dbReference>
<dbReference type="PROSITE" id="PS51189">
    <property type="entry name" value="FAT"/>
    <property type="match status" value="1"/>
</dbReference>
<evidence type="ECO:0000259" key="5">
    <source>
        <dbReference type="PROSITE" id="PS51190"/>
    </source>
</evidence>
<dbReference type="PANTHER" id="PTHR11139:SF1">
    <property type="entry name" value="TRANSFORMATION_TRANSCRIPTION DOMAIN-ASSOCIATED PROTEIN"/>
    <property type="match status" value="1"/>
</dbReference>
<dbReference type="Pfam" id="PF02259">
    <property type="entry name" value="FAT"/>
    <property type="match status" value="1"/>
</dbReference>
<reference evidence="6" key="1">
    <citation type="submission" date="2023-03" db="EMBL/GenBank/DDBJ databases">
        <title>Electrophorus voltai genome.</title>
        <authorList>
            <person name="Bian C."/>
        </authorList>
    </citation>
    <scope>NUCLEOTIDE SEQUENCE</scope>
    <source>
        <strain evidence="6">CB-2022</strain>
        <tissue evidence="6">Muscle</tissue>
    </source>
</reference>
<feature type="region of interest" description="Disordered" evidence="2">
    <location>
        <begin position="2935"/>
        <end position="2974"/>
    </location>
</feature>
<dbReference type="InterPro" id="IPR046805">
    <property type="entry name" value="Tra1_ring"/>
</dbReference>
<feature type="compositionally biased region" description="Basic residues" evidence="2">
    <location>
        <begin position="1655"/>
        <end position="1665"/>
    </location>
</feature>
<feature type="region of interest" description="Disordered" evidence="2">
    <location>
        <begin position="2599"/>
        <end position="2620"/>
    </location>
</feature>
<dbReference type="Pfam" id="PF00454">
    <property type="entry name" value="PI3_PI4_kinase"/>
    <property type="match status" value="1"/>
</dbReference>
<protein>
    <recommendedName>
        <fullName evidence="8">Transformation/transcription domain-associated protein</fullName>
    </recommendedName>
</protein>
<evidence type="ECO:0008006" key="8">
    <source>
        <dbReference type="Google" id="ProtNLM"/>
    </source>
</evidence>
<dbReference type="PROSITE" id="PS51190">
    <property type="entry name" value="FATC"/>
    <property type="match status" value="1"/>
</dbReference>
<dbReference type="SMART" id="SM00146">
    <property type="entry name" value="PI3Kc"/>
    <property type="match status" value="1"/>
</dbReference>
<dbReference type="CDD" id="cd05163">
    <property type="entry name" value="PIKK_TRRAP"/>
    <property type="match status" value="1"/>
</dbReference>
<dbReference type="SMART" id="SM01343">
    <property type="entry name" value="FATC"/>
    <property type="match status" value="1"/>
</dbReference>
<dbReference type="GO" id="GO:0005634">
    <property type="term" value="C:nucleus"/>
    <property type="evidence" value="ECO:0007669"/>
    <property type="project" value="TreeGrafter"/>
</dbReference>
<feature type="compositionally biased region" description="Basic and acidic residues" evidence="2">
    <location>
        <begin position="2935"/>
        <end position="2946"/>
    </location>
</feature>
<organism evidence="6 7">
    <name type="scientific">Electrophorus voltai</name>
    <dbReference type="NCBI Taxonomy" id="2609070"/>
    <lineage>
        <taxon>Eukaryota</taxon>
        <taxon>Metazoa</taxon>
        <taxon>Chordata</taxon>
        <taxon>Craniata</taxon>
        <taxon>Vertebrata</taxon>
        <taxon>Euteleostomi</taxon>
        <taxon>Actinopterygii</taxon>
        <taxon>Neopterygii</taxon>
        <taxon>Teleostei</taxon>
        <taxon>Ostariophysi</taxon>
        <taxon>Gymnotiformes</taxon>
        <taxon>Gymnotoidei</taxon>
        <taxon>Gymnotidae</taxon>
        <taxon>Electrophorus</taxon>
    </lineage>
</organism>
<feature type="compositionally biased region" description="Low complexity" evidence="2">
    <location>
        <begin position="3834"/>
        <end position="3851"/>
    </location>
</feature>
<feature type="region of interest" description="Disordered" evidence="2">
    <location>
        <begin position="1646"/>
        <end position="1665"/>
    </location>
</feature>
<dbReference type="InterPro" id="IPR011009">
    <property type="entry name" value="Kinase-like_dom_sf"/>
</dbReference>
<dbReference type="InterPro" id="IPR050517">
    <property type="entry name" value="DDR_Repair_Kinase"/>
</dbReference>
<dbReference type="InterPro" id="IPR003152">
    <property type="entry name" value="FATC_dom"/>
</dbReference>
<gene>
    <name evidence="6" type="ORF">P4O66_010799</name>
</gene>
<dbReference type="SUPFAM" id="SSF56112">
    <property type="entry name" value="Protein kinase-like (PK-like)"/>
    <property type="match status" value="1"/>
</dbReference>
<evidence type="ECO:0000259" key="3">
    <source>
        <dbReference type="PROSITE" id="PS50290"/>
    </source>
</evidence>
<evidence type="ECO:0000256" key="2">
    <source>
        <dbReference type="SAM" id="MobiDB-lite"/>
    </source>
</evidence>
<accession>A0AAD8Z9H0</accession>
<dbReference type="PROSITE" id="PS50290">
    <property type="entry name" value="PI3_4_KINASE_3"/>
    <property type="match status" value="1"/>
</dbReference>
<evidence type="ECO:0000313" key="7">
    <source>
        <dbReference type="Proteomes" id="UP001239994"/>
    </source>
</evidence>
<feature type="region of interest" description="Disordered" evidence="2">
    <location>
        <begin position="581"/>
        <end position="606"/>
    </location>
</feature>
<feature type="region of interest" description="Disordered" evidence="2">
    <location>
        <begin position="2532"/>
        <end position="2555"/>
    </location>
</feature>
<evidence type="ECO:0000256" key="1">
    <source>
        <dbReference type="ARBA" id="ARBA00007234"/>
    </source>
</evidence>
<dbReference type="GO" id="GO:0035267">
    <property type="term" value="C:NuA4 histone acetyltransferase complex"/>
    <property type="evidence" value="ECO:0007669"/>
    <property type="project" value="TreeGrafter"/>
</dbReference>
<comment type="caution">
    <text evidence="6">The sequence shown here is derived from an EMBL/GenBank/DDBJ whole genome shotgun (WGS) entry which is preliminary data.</text>
</comment>
<dbReference type="SUPFAM" id="SSF48371">
    <property type="entry name" value="ARM repeat"/>
    <property type="match status" value="3"/>
</dbReference>
<dbReference type="Pfam" id="PF20206">
    <property type="entry name" value="Tra1_ring"/>
    <property type="match status" value="2"/>
</dbReference>
<dbReference type="InterPro" id="IPR000403">
    <property type="entry name" value="PI3/4_kinase_cat_dom"/>
</dbReference>
<sequence>MAFVPTPSPTVVDQTTLMKKYLQFVAALTDNNTQDETKLKMMQEVSENFENVTSSPQYSTFLEHIIPRFLTFLQDGEVQFLQEKPTQQLRKLVLEIIHRIPTNEHLRPHVKNILSVMFRFLEIESEENVLICLRIIIELHKQFRPPISQEIHHFLDFVKQIYKDLPKVLTRYFENPQVIAENTVPSPEMVGMITSVLVKTAPEREDSETRTHTIIPRGSLSLKVLAELPIIVVLMYQVRTKKGGGGSTVSHVCQDAAAAPVEIGRSVRSEAGPPVVASEIFSSLCSNRLSGFCFFPQLYKLNIHNVVSEFVPLIMNTIMLQVSPQARSVFSSPAAPEHVRLSENVTRIDFAFPCPSRSRQHKLYNKELYADFIAAQIKTLSFLAYIIRIYQDLVGKYSQQMVKGMLQLLSSCPAETAHLRKELLIAAKHILTTDLRSQFIPCMDKLFDESILIGSGYTARETLRPLAYSTLADLVHHVRQNLPLTDLSLAVQLFAKNIDDESLPSSIQTMSCKLLLNLVDCIRSKSEQENGNGRDILMRMLEVFVLKFHTIARYQLVSIFKKCKPQSEMGVVDPGALPGIPATPTATTPALPPPAPPTPVPPAPPTATFDRAGEKEDKQTFQVSDCRSLVKTLVCGVKTITWGITSCKAPGEAQFIPNKQLQPKETQIYIKLVKYAMQALDIYQVQIAGNGQTYVRVANCQTVRMKEEKEVLEHFAGVFTMMNPLTFKEIFQTTVPYMVERISKNYALQIVANSFLANLSTSALFATILVEYLLERLPEMGSNVELSNLYLKLFKLVFGSVSLFAAENEQMLKPHLHKIVNSSMELAQSAKEPYNYFLLLRALFRSIGGGSHDLLYQEFLPLLPNLLQGLNMLQSGLHKQHMKDLFVELCLTVPVRLSSLLPYLPMLMDPLVSALNGSQTLVSQGLRTLELCVDNLQPDFLYDHIQPVRAELMQALWRTLRNPAETISHVAYRVLGKFGGSNRKMLKESQKLQYVVTEVQGPSVKAEFPDCKASIQLPMEKAIETALDCLKSANTEPYYRRQAWEVIKCFLVAMTSLEDNKHALYQLLAHPNQGLLNKDNETEQSITAGVWHYEMRARTKRAFRRGVPIGRDKRRNAGPNAGPVRFTEKWIPNVIISHRYKAQDTPARKTFEQALTGAFMSAVIKDLRPSALPFVASLIRHYTMVAVAQQCGPFLLPCYQLGSQPSTAMFHSEENGSKGMDPLVLIDAIAICMAYEEKELCKIGEVALAVIFDVASIILGSKERACQLPLFSYIVERLCACCYEQAWYAKLGGVVSIKFLMERLPLIWVLQNQLTFLKALLFVMMDLTGEVSNGAVAMAKTTLEQLLVRCATPLKEEEKLEEVLSAQDKSFHMVTHDLVREVTSPNSTVRKQAMHSLQVLAQVTGKSVTVIMEPHKEVLQDMVPPKKHLLRHQPANAQIGLMEGNTFCTTLQPRLFTMDLSVVEHKVFYTELLNLCEAEDAALMKLPCYKSLPSLVPLRIAALNALAACNYLPQSREKIIAALFKALNSTNSELQEAGEACMRKFLEGATIEVDQIHTHMRPLLMMLGDYRSLTLNVVNRLTSVTRLFPNSFNDKFCDQMMVSPGCPEGRRAWWVSSFAACAAVRRNKSLVCLSFFLFLLSATPEEVDGGGGAHPQRRPAQRRQRKSELVGLGQAGVCVLFGVRAVSSEVPDALARRSEEPAREQREMKICSAIINLFHLIPAAPQTLVKPLLEVVMKTERAMLIEAGSPFREPLIKFLTRHPSQTVELFMMEATLNDPQWSRMFMSFLKHKDAKPLRDVLASNPSRFVPLLVPAGTAATVRPGSPSTSTARLDLQFQAIKIISIIVKNDEVWLAGQHSLVNQLRRVWVSETFQERHRKDNMAASNWKEPKLLAYCMLSYCKRNYSEIELLFQLLRAFTGRFLCNMTFLKEYMEEEIPKNYTIAHKRALFFRFVEFNDPHFNDELKAKVLQHILHPAFLHSFEKGEGEQLLGPPNPEGDNPESITSVFITKVLDPEKQADLLDSLRISLLQFSTLLVEHAPHHIHDNNKSRNSKLRRLMTFAWPCLLPKACVDPACKYSGHLLLAHIIAKFAIHKKIVLQVFHSLLKAHTMEARAIVRHAMAILTPAVPARMEDGHQMLTHWTRKIIVEEGHTVPQLVHILHLIVQHFRVYYPVRHHLVQHMIGAMQRLGFTPSVTIEQRKLAVDLAEVVIKWELQRVKDQQPESEADPGAGGEGTSSASGAVKRGASVDSGQDAKRFRTATGAVGVGTVFARSQSMPGTETLLTKPVEKQHTDTVVNFLIRIACQVNDSASVAGSPGELLSRRCVNLMKTALRPDMWPRAELKLQWFDKLLMTVEQPNQANFSNICTGLETLSFLLTVLQSQAILVHFKPLQRGIAACMSCGNTKVLRAVHSLLSRLMSVFPTEPSTSTVASKYEELECLYAAVGKVIYEGLTNYEKATSANPTQLFGTLMILKSACSYNPSYIDRLISVFMRSLQKMVREHLSPQANPGATETSAAETPLFSLCRTVTSPAPSREVAGENEPRGSVRRGRMEGGTREVQRVLAAFDHWVLQKDQRTGSLANPVLPLNKWLRKTPALSSGLETPAPPPGPLTPVTARSDPFYSGTRGGVAVAARSQTEHGSRGQLQINRWHGVSAPTLALITARPYSRSESSGKCVQIPVRVRALEHRLTAALPAEIHSLLVSALSAKFLTSELIMLSLDLVKTRLSVMNMEMRKNFIQVILTSLIEKSPDPKILRAVVKIVEEWVKNNSPMAANQMPNLREKSILLVKMMTYIEKRFPDDLELNAQFLDLVNYVYRDDSLSGSDITSKLEPAFLSGLRCAQPLIRAKFFEVFDASMKRRVYERLLYICCSQNWEAMGNHFWIKQCIELLLAVCEKGTVICTSCQGSMLPSITNVISLADSHDRAAFAMATHIKQEPRERENSETKEEDVEIDIELAPGDQTSLPKTKDQAERDAGNQLHMLTNRHDKFLDSLREVKTGALLNALVQLCHISTPLAEKTWVQFFPHLWKILSDRQQHALSGEMGPFLCSGSHQSQRDCQPSALNCFVEATSQCVPPIPIRPCVLKYLGKTHNLWLRSTLMLEQQASEKGLSLHAKPKQSTEFYEQESITPPQQEILDSLAEIYSLLQEEDMWAGLWLKRCKFPETSTAIAYEQHGFFEQAQETYEKAMEKARKEHERSNMSPAIFPEYQLWEDHWIRCSKELNQWEPLTEYGQSKGHSNPYLVLECAWRVSNWAAMKEALVQVELSCPKEMAWKVNMHRGYLAICHPEEQQLNFIERLVEMASSLAIREWRRLPHIVSHVHTPLLQAAQQIIELQEAAQINAGLQPANLGRNTSLHDMKTVVKTWRNRLPVVSDDLSHWSSIFMWRQHHYQAIVSAYESNTQHDPNTNNAMLGVHASASAIIQYGKIGRKQGLVNVALDILSRIHTIPTVPIVDCFQKIRQQVKCYLQLAGVMGKNECMQGLEVIESTNLKYFTKEMTAEFYALKGMFLAQINKSEEANKAFSAAVQMHDVLVKAWAMWGDYLENIFVKERQLHLGVSAITCYLHACRHQNESKSRKYLAKSYQLRTVLELFPRLFDFRSIHRTSKNSSDVIFSLASLRLALSVERSTAGRSPESPANRRSALRRAGGGIMGQSACCMKLLAQFRGQSPLHGAESASRLYRPERGRDWNAAVKVLWLLSFDDKNTLADAVDKYCIGVPPIQWLAWIPQLLTCLVGSEGKPLLNLISQAQADPGCDPTTDPVSALNGPLLFPGMLEMMRFLSSTSSAGSRLGRAVVGRGCEGEVGRVYPQAVYFPIRTLYLTLKIEQRERYKSDSGQQQPSSVGSQSHSASDPGPIRATAPMWRCSRIMHMQRELHPTLLSSLEGIVDQMVWFRENWHEEAAPDRGRCTDASVLDRHRQRQGRGRHVVLRDTVPHLADGGGGSGSVLRQLQQGLAKCHSVAFEKSGAVSDAKITPHTLNFVKKLVSTFGVGLENVSNVSTMFSSAASESLARRAQATAQDPVFQKMKGQFTTDFDFSVPGSMKLHNLISKLKKWIKILEAKTKQLPKFFLIEEKCRFLSNFSAQTAEVEIPGEFLMPKPTHYYIKIARFMPRVEIVQKHNTAARRLYIRGHNGKIYPYLVMNDACLTESRREERVLQLLRLLNPCLEKRKETTKRHLFFTVPRVVAVSPQMRLVEDNPASLSLVEIYKQRCAKKGIEHDNPISRYYDRLATVQARGTQASHQVLRDILKEVQGNMVPRSMLKEWALHTFPNATDYWTFRKMFTIQLALVGLAEFMLHLNRLNPEMLQIAQDTGKLNVSYFRFDINDATGDLDANRPVPFRLTPNISEFLTTIGVSGPLTASMIAVARCFAQPNFKVDGILKAVLRDEIIAWHKKTQEDTSMPLSPAGQPENMDSQQLVSLVQKAATAIVTRLHSLAQFEGGESKVNTLVAAANSLDNLCRMDPAWHPWL</sequence>
<dbReference type="InterPro" id="IPR003151">
    <property type="entry name" value="PIK-rel_kinase_FAT"/>
</dbReference>
<feature type="region of interest" description="Disordered" evidence="2">
    <location>
        <begin position="3830"/>
        <end position="3856"/>
    </location>
</feature>
<dbReference type="InterPro" id="IPR014009">
    <property type="entry name" value="PIK_FAT"/>
</dbReference>